<evidence type="ECO:0000256" key="6">
    <source>
        <dbReference type="ARBA" id="ARBA00022741"/>
    </source>
</evidence>
<keyword evidence="5" id="KW-0808">Transferase</keyword>
<keyword evidence="15" id="KW-1185">Reference proteome</keyword>
<evidence type="ECO:0000259" key="12">
    <source>
        <dbReference type="PROSITE" id="PS50885"/>
    </source>
</evidence>
<keyword evidence="7" id="KW-0418">Kinase</keyword>
<evidence type="ECO:0000313" key="15">
    <source>
        <dbReference type="Proteomes" id="UP000323502"/>
    </source>
</evidence>
<dbReference type="GO" id="GO:0005524">
    <property type="term" value="F:ATP binding"/>
    <property type="evidence" value="ECO:0007669"/>
    <property type="project" value="UniProtKB-KW"/>
</dbReference>
<evidence type="ECO:0000259" key="11">
    <source>
        <dbReference type="PROSITE" id="PS50109"/>
    </source>
</evidence>
<dbReference type="PROSITE" id="PS50109">
    <property type="entry name" value="HIS_KIN"/>
    <property type="match status" value="1"/>
</dbReference>
<dbReference type="Proteomes" id="UP000323502">
    <property type="component" value="Unassembled WGS sequence"/>
</dbReference>
<keyword evidence="6" id="KW-0547">Nucleotide-binding</keyword>
<dbReference type="OrthoDB" id="7904633at2"/>
<name>A0A1G7F0I1_9SPHN</name>
<evidence type="ECO:0000256" key="7">
    <source>
        <dbReference type="ARBA" id="ARBA00022777"/>
    </source>
</evidence>
<evidence type="ECO:0000256" key="3">
    <source>
        <dbReference type="ARBA" id="ARBA00012438"/>
    </source>
</evidence>
<dbReference type="InterPro" id="IPR003594">
    <property type="entry name" value="HATPase_dom"/>
</dbReference>
<feature type="transmembrane region" description="Helical" evidence="10">
    <location>
        <begin position="20"/>
        <end position="43"/>
    </location>
</feature>
<dbReference type="GO" id="GO:0004673">
    <property type="term" value="F:protein histidine kinase activity"/>
    <property type="evidence" value="ECO:0007669"/>
    <property type="project" value="UniProtKB-EC"/>
</dbReference>
<dbReference type="InterPro" id="IPR003660">
    <property type="entry name" value="HAMP_dom"/>
</dbReference>
<organism evidence="14 15">
    <name type="scientific">Sphingomonas carotinifaciens</name>
    <dbReference type="NCBI Taxonomy" id="1166323"/>
    <lineage>
        <taxon>Bacteria</taxon>
        <taxon>Pseudomonadati</taxon>
        <taxon>Pseudomonadota</taxon>
        <taxon>Alphaproteobacteria</taxon>
        <taxon>Sphingomonadales</taxon>
        <taxon>Sphingomonadaceae</taxon>
        <taxon>Sphingomonas</taxon>
    </lineage>
</organism>
<dbReference type="Proteomes" id="UP000436801">
    <property type="component" value="Unassembled WGS sequence"/>
</dbReference>
<protein>
    <recommendedName>
        <fullName evidence="3">histidine kinase</fullName>
        <ecNumber evidence="3">2.7.13.3</ecNumber>
    </recommendedName>
</protein>
<dbReference type="InterPro" id="IPR005467">
    <property type="entry name" value="His_kinase_dom"/>
</dbReference>
<evidence type="ECO:0000256" key="4">
    <source>
        <dbReference type="ARBA" id="ARBA00022553"/>
    </source>
</evidence>
<evidence type="ECO:0000256" key="8">
    <source>
        <dbReference type="ARBA" id="ARBA00022840"/>
    </source>
</evidence>
<sequence length="619" mass="65725">MQRPLARPMTRGGGSLGGKLVRLLTLVGVGGAIAITLLLIGVITPSFNQLENRAVHGHVERMQAALAEYASKVESAVRDYGDWTASYDYMARPSAAFERDSFSTLAMANLGVEGMAYVAPDGRVVVARWRDQASGAERPEMRGQLIAMIGRVPFARVLAGRSSGRFYARLGDVVAAVGVAQIRRSDGTGAPRGHVLMARVISSQRLSELLQLDARIDPAARGDSAVVGRRARAVDIAVPIRGADGHAVAAARFSVPRAVSNLGRRMVLLAVAGSTMLLLIVLMVLRRAIARLVLAPLRRVEAHMQRVRVSGSLTLLDEEGARSDEIASLGRSFNAMLRQLKDLREQIEIQSFALGRSESAVAVMHNVRNALNPISTILSQGIAQAPPVERGMLDRAVAELARGDVSPERREKLAAFVAAGLEAQVQARDAMRSELVVGREAMAHVLDIIGQQQAQAHERPPLDACDVTEIIARNATIARYSEGVSIAFTFPATPAPVLASRVILSQVIGNLFGNAAEAIAATGRDHGSIIVAIEQTGERTTIRINDDGEGFDADTAATLFQRGFSTRAHKSGGLGLHWCANSMVAMGGALHLHSRGRGLGAEAVLTLASVPADALATAA</sequence>
<feature type="domain" description="Histidine kinase" evidence="11">
    <location>
        <begin position="404"/>
        <end position="611"/>
    </location>
</feature>
<comment type="catalytic activity">
    <reaction evidence="1">
        <text>ATP + protein L-histidine = ADP + protein N-phospho-L-histidine.</text>
        <dbReference type="EC" id="2.7.13.3"/>
    </reaction>
</comment>
<evidence type="ECO:0000313" key="16">
    <source>
        <dbReference type="Proteomes" id="UP000436801"/>
    </source>
</evidence>
<dbReference type="SMART" id="SM00304">
    <property type="entry name" value="HAMP"/>
    <property type="match status" value="1"/>
</dbReference>
<evidence type="ECO:0000256" key="10">
    <source>
        <dbReference type="SAM" id="Phobius"/>
    </source>
</evidence>
<dbReference type="PROSITE" id="PS50885">
    <property type="entry name" value="HAMP"/>
    <property type="match status" value="1"/>
</dbReference>
<dbReference type="CDD" id="cd06225">
    <property type="entry name" value="HAMP"/>
    <property type="match status" value="1"/>
</dbReference>
<feature type="domain" description="HAMP" evidence="12">
    <location>
        <begin position="291"/>
        <end position="345"/>
    </location>
</feature>
<dbReference type="RefSeq" id="WP_149680812.1">
    <property type="nucleotide sequence ID" value="NZ_JACIEY010000003.1"/>
</dbReference>
<dbReference type="GO" id="GO:0000160">
    <property type="term" value="P:phosphorelay signal transduction system"/>
    <property type="evidence" value="ECO:0007669"/>
    <property type="project" value="UniProtKB-KW"/>
</dbReference>
<keyword evidence="10" id="KW-1133">Transmembrane helix</keyword>
<dbReference type="InterPro" id="IPR007892">
    <property type="entry name" value="CHASE4"/>
</dbReference>
<proteinExistence type="predicted"/>
<dbReference type="Pfam" id="PF02518">
    <property type="entry name" value="HATPase_c"/>
    <property type="match status" value="1"/>
</dbReference>
<dbReference type="InterPro" id="IPR036890">
    <property type="entry name" value="HATPase_C_sf"/>
</dbReference>
<dbReference type="SUPFAM" id="SSF158472">
    <property type="entry name" value="HAMP domain-like"/>
    <property type="match status" value="1"/>
</dbReference>
<feature type="transmembrane region" description="Helical" evidence="10">
    <location>
        <begin position="266"/>
        <end position="285"/>
    </location>
</feature>
<keyword evidence="4" id="KW-0597">Phosphoprotein</keyword>
<dbReference type="Gene3D" id="3.30.565.10">
    <property type="entry name" value="Histidine kinase-like ATPase, C-terminal domain"/>
    <property type="match status" value="1"/>
</dbReference>
<evidence type="ECO:0000256" key="5">
    <source>
        <dbReference type="ARBA" id="ARBA00022679"/>
    </source>
</evidence>
<gene>
    <name evidence="13" type="ORF">GQR91_16480</name>
    <name evidence="14" type="ORF">SAMN05216557_101175</name>
</gene>
<dbReference type="PANTHER" id="PTHR44936:SF9">
    <property type="entry name" value="SENSOR PROTEIN CREC"/>
    <property type="match status" value="1"/>
</dbReference>
<reference evidence="13 16" key="2">
    <citation type="submission" date="2019-12" db="EMBL/GenBank/DDBJ databases">
        <authorList>
            <person name="Zheng J."/>
        </authorList>
    </citation>
    <scope>NUCLEOTIDE SEQUENCE [LARGE SCALE GENOMIC DNA]</scope>
    <source>
        <strain evidence="13 16">DSM 27347</strain>
    </source>
</reference>
<accession>A0A1G7F0I1</accession>
<dbReference type="EC" id="2.7.13.3" evidence="3"/>
<dbReference type="InterPro" id="IPR050980">
    <property type="entry name" value="2C_sensor_his_kinase"/>
</dbReference>
<keyword evidence="10" id="KW-0472">Membrane</keyword>
<evidence type="ECO:0000256" key="1">
    <source>
        <dbReference type="ARBA" id="ARBA00000085"/>
    </source>
</evidence>
<keyword evidence="10" id="KW-0812">Transmembrane</keyword>
<dbReference type="SMART" id="SM00387">
    <property type="entry name" value="HATPase_c"/>
    <property type="match status" value="1"/>
</dbReference>
<dbReference type="EMBL" id="FNBI01000001">
    <property type="protein sequence ID" value="SDE69226.1"/>
    <property type="molecule type" value="Genomic_DNA"/>
</dbReference>
<dbReference type="GO" id="GO:0016020">
    <property type="term" value="C:membrane"/>
    <property type="evidence" value="ECO:0007669"/>
    <property type="project" value="UniProtKB-SubCell"/>
</dbReference>
<comment type="subcellular location">
    <subcellularLocation>
        <location evidence="2">Membrane</location>
    </subcellularLocation>
</comment>
<reference evidence="14 15" key="1">
    <citation type="submission" date="2016-10" db="EMBL/GenBank/DDBJ databases">
        <authorList>
            <person name="Varghese N."/>
            <person name="Submissions S."/>
        </authorList>
    </citation>
    <scope>NUCLEOTIDE SEQUENCE [LARGE SCALE GENOMIC DNA]</scope>
    <source>
        <strain evidence="14 15">S7-754</strain>
    </source>
</reference>
<evidence type="ECO:0000313" key="13">
    <source>
        <dbReference type="EMBL" id="MWC45213.1"/>
    </source>
</evidence>
<dbReference type="PANTHER" id="PTHR44936">
    <property type="entry name" value="SENSOR PROTEIN CREC"/>
    <property type="match status" value="1"/>
</dbReference>
<dbReference type="EMBL" id="WSUT01000005">
    <property type="protein sequence ID" value="MWC45213.1"/>
    <property type="molecule type" value="Genomic_DNA"/>
</dbReference>
<keyword evidence="9" id="KW-0902">Two-component regulatory system</keyword>
<evidence type="ECO:0000256" key="2">
    <source>
        <dbReference type="ARBA" id="ARBA00004370"/>
    </source>
</evidence>
<dbReference type="Gene3D" id="6.10.340.10">
    <property type="match status" value="1"/>
</dbReference>
<dbReference type="AlphaFoldDB" id="A0A1G7F0I1"/>
<dbReference type="Pfam" id="PF05228">
    <property type="entry name" value="CHASE4"/>
    <property type="match status" value="1"/>
</dbReference>
<dbReference type="Pfam" id="PF00672">
    <property type="entry name" value="HAMP"/>
    <property type="match status" value="1"/>
</dbReference>
<keyword evidence="8" id="KW-0067">ATP-binding</keyword>
<dbReference type="SUPFAM" id="SSF55874">
    <property type="entry name" value="ATPase domain of HSP90 chaperone/DNA topoisomerase II/histidine kinase"/>
    <property type="match status" value="1"/>
</dbReference>
<evidence type="ECO:0000256" key="9">
    <source>
        <dbReference type="ARBA" id="ARBA00023012"/>
    </source>
</evidence>
<evidence type="ECO:0000313" key="14">
    <source>
        <dbReference type="EMBL" id="SDE69226.1"/>
    </source>
</evidence>